<evidence type="ECO:0000313" key="19">
    <source>
        <dbReference type="Proteomes" id="UP000011518"/>
    </source>
</evidence>
<evidence type="ECO:0000256" key="4">
    <source>
        <dbReference type="ARBA" id="ARBA00022448"/>
    </source>
</evidence>
<dbReference type="Pfam" id="PF00071">
    <property type="entry name" value="Ras"/>
    <property type="match status" value="1"/>
</dbReference>
<accession>L9JFH1</accession>
<comment type="subcellular location">
    <subcellularLocation>
        <location evidence="2">Cytoplasmic vesicle</location>
        <location evidence="2">Phagosome membrane</location>
        <topology evidence="2">Lipid-anchor</topology>
        <orientation evidence="2">Cytoplasmic side</orientation>
    </subcellularLocation>
    <subcellularLocation>
        <location evidence="1">Membrane</location>
        <topology evidence="1">Multi-pass membrane protein</topology>
    </subcellularLocation>
</comment>
<feature type="transmembrane region" description="Helical" evidence="16">
    <location>
        <begin position="478"/>
        <end position="503"/>
    </location>
</feature>
<feature type="region of interest" description="Disordered" evidence="15">
    <location>
        <begin position="1003"/>
        <end position="1049"/>
    </location>
</feature>
<reference evidence="19" key="2">
    <citation type="journal article" date="2013" name="Nat. Commun.">
        <title>Genome of the Chinese tree shrew.</title>
        <authorList>
            <person name="Fan Y."/>
            <person name="Huang Z.Y."/>
            <person name="Cao C.C."/>
            <person name="Chen C.S."/>
            <person name="Chen Y.X."/>
            <person name="Fan D.D."/>
            <person name="He J."/>
            <person name="Hou H.L."/>
            <person name="Hu L."/>
            <person name="Hu X.T."/>
            <person name="Jiang X.T."/>
            <person name="Lai R."/>
            <person name="Lang Y.S."/>
            <person name="Liang B."/>
            <person name="Liao S.G."/>
            <person name="Mu D."/>
            <person name="Ma Y.Y."/>
            <person name="Niu Y.Y."/>
            <person name="Sun X.Q."/>
            <person name="Xia J.Q."/>
            <person name="Xiao J."/>
            <person name="Xiong Z.Q."/>
            <person name="Xu L."/>
            <person name="Yang L."/>
            <person name="Zhang Y."/>
            <person name="Zhao W."/>
            <person name="Zhao X.D."/>
            <person name="Zheng Y.T."/>
            <person name="Zhou J.M."/>
            <person name="Zhu Y.B."/>
            <person name="Zhang G.J."/>
            <person name="Wang J."/>
            <person name="Yao Y.G."/>
        </authorList>
    </citation>
    <scope>NUCLEOTIDE SEQUENCE [LARGE SCALE GENOMIC DNA]</scope>
</reference>
<evidence type="ECO:0000256" key="5">
    <source>
        <dbReference type="ARBA" id="ARBA00022692"/>
    </source>
</evidence>
<keyword evidence="7" id="KW-0653">Protein transport</keyword>
<dbReference type="GO" id="GO:0015031">
    <property type="term" value="P:protein transport"/>
    <property type="evidence" value="ECO:0007669"/>
    <property type="project" value="UniProtKB-KW"/>
</dbReference>
<evidence type="ECO:0000256" key="15">
    <source>
        <dbReference type="SAM" id="MobiDB-lite"/>
    </source>
</evidence>
<comment type="function">
    <text evidence="13">Controls vesicular trafficking from endosomes to the trans-Golgi network (TGN). Acts as a negative regulator of TLR9 signaling and can suppress TLR9-triggered TNFA, IL6, and IFNB production in macrophages by promoting TLR9 lysosomal degradation. Also negatively regulates TLR4 signaling in macrophages by promoting lysosomal degradation of TLR4. Promotes megakaryocytic differentiation by increasing NF-kappa-B-dependent IL6 production and subsequently enhancing the association of STAT3 with GATA1. Not involved in the regulation of the EGF- and EGFR degradation pathway.</text>
</comment>
<feature type="transmembrane region" description="Helical" evidence="16">
    <location>
        <begin position="680"/>
        <end position="701"/>
    </location>
</feature>
<dbReference type="PROSITE" id="PS51421">
    <property type="entry name" value="RAS"/>
    <property type="match status" value="1"/>
</dbReference>
<organism evidence="18 19">
    <name type="scientific">Tupaia chinensis</name>
    <name type="common">Chinese tree shrew</name>
    <name type="synonym">Tupaia belangeri chinensis</name>
    <dbReference type="NCBI Taxonomy" id="246437"/>
    <lineage>
        <taxon>Eukaryota</taxon>
        <taxon>Metazoa</taxon>
        <taxon>Chordata</taxon>
        <taxon>Craniata</taxon>
        <taxon>Vertebrata</taxon>
        <taxon>Euteleostomi</taxon>
        <taxon>Mammalia</taxon>
        <taxon>Eutheria</taxon>
        <taxon>Euarchontoglires</taxon>
        <taxon>Scandentia</taxon>
        <taxon>Tupaiidae</taxon>
        <taxon>Tupaia</taxon>
    </lineage>
</organism>
<name>L9JFH1_TUPCH</name>
<dbReference type="GO" id="GO:0005764">
    <property type="term" value="C:lysosome"/>
    <property type="evidence" value="ECO:0007669"/>
    <property type="project" value="UniProtKB-ARBA"/>
</dbReference>
<feature type="compositionally biased region" description="Polar residues" evidence="15">
    <location>
        <begin position="1003"/>
        <end position="1034"/>
    </location>
</feature>
<dbReference type="FunCoup" id="L9JFH1">
    <property type="interactions" value="67"/>
</dbReference>
<keyword evidence="12" id="KW-0636">Prenylation</keyword>
<keyword evidence="11" id="KW-0449">Lipoprotein</keyword>
<dbReference type="PROSITE" id="PS51419">
    <property type="entry name" value="RAB"/>
    <property type="match status" value="1"/>
</dbReference>
<evidence type="ECO:0000256" key="16">
    <source>
        <dbReference type="SAM" id="Phobius"/>
    </source>
</evidence>
<evidence type="ECO:0000256" key="2">
    <source>
        <dbReference type="ARBA" id="ARBA00004616"/>
    </source>
</evidence>
<dbReference type="SMART" id="SM00176">
    <property type="entry name" value="RAN"/>
    <property type="match status" value="1"/>
</dbReference>
<dbReference type="PROSITE" id="PS51420">
    <property type="entry name" value="RHO"/>
    <property type="match status" value="1"/>
</dbReference>
<feature type="domain" description="STAS" evidence="17">
    <location>
        <begin position="919"/>
        <end position="1137"/>
    </location>
</feature>
<dbReference type="PROSITE" id="PS50801">
    <property type="entry name" value="STAS"/>
    <property type="match status" value="1"/>
</dbReference>
<keyword evidence="4" id="KW-0813">Transport</keyword>
<dbReference type="PROSITE" id="PS51417">
    <property type="entry name" value="ARF"/>
    <property type="match status" value="1"/>
</dbReference>
<proteinExistence type="inferred from homology"/>
<dbReference type="SMART" id="SM00173">
    <property type="entry name" value="RAS"/>
    <property type="match status" value="1"/>
</dbReference>
<keyword evidence="6" id="KW-0547">Nucleotide-binding</keyword>
<reference evidence="19" key="1">
    <citation type="submission" date="2012-07" db="EMBL/GenBank/DDBJ databases">
        <title>Genome of the Chinese tree shrew, a rising model animal genetically related to primates.</title>
        <authorList>
            <person name="Zhang G."/>
            <person name="Fan Y."/>
            <person name="Yao Y."/>
            <person name="Huang Z."/>
        </authorList>
    </citation>
    <scope>NUCLEOTIDE SEQUENCE [LARGE SCALE GENOMIC DNA]</scope>
</reference>
<evidence type="ECO:0000256" key="1">
    <source>
        <dbReference type="ARBA" id="ARBA00004141"/>
    </source>
</evidence>
<dbReference type="NCBIfam" id="TIGR00231">
    <property type="entry name" value="small_GTP"/>
    <property type="match status" value="1"/>
</dbReference>
<dbReference type="AlphaFoldDB" id="L9JFH1"/>
<evidence type="ECO:0000256" key="13">
    <source>
        <dbReference type="ARBA" id="ARBA00058158"/>
    </source>
</evidence>
<dbReference type="SMART" id="SM00174">
    <property type="entry name" value="RHO"/>
    <property type="match status" value="1"/>
</dbReference>
<dbReference type="InterPro" id="IPR027417">
    <property type="entry name" value="P-loop_NTPase"/>
</dbReference>
<evidence type="ECO:0000256" key="7">
    <source>
        <dbReference type="ARBA" id="ARBA00022927"/>
    </source>
</evidence>
<gene>
    <name evidence="18" type="ORF">TREES_T100003364</name>
</gene>
<dbReference type="FunFam" id="3.40.50.300:FF:000751">
    <property type="entry name" value="Rab family GTPase, putative"/>
    <property type="match status" value="1"/>
</dbReference>
<dbReference type="PRINTS" id="PR00449">
    <property type="entry name" value="RASTRNSFRMNG"/>
</dbReference>
<dbReference type="Pfam" id="PF01740">
    <property type="entry name" value="STAS"/>
    <property type="match status" value="1"/>
</dbReference>
<dbReference type="InterPro" id="IPR005225">
    <property type="entry name" value="Small_GTP-bd"/>
</dbReference>
<evidence type="ECO:0000256" key="6">
    <source>
        <dbReference type="ARBA" id="ARBA00022741"/>
    </source>
</evidence>
<dbReference type="Proteomes" id="UP000011518">
    <property type="component" value="Unassembled WGS sequence"/>
</dbReference>
<keyword evidence="10 16" id="KW-0472">Membrane</keyword>
<feature type="transmembrane region" description="Helical" evidence="16">
    <location>
        <begin position="515"/>
        <end position="535"/>
    </location>
</feature>
<feature type="region of interest" description="Disordered" evidence="15">
    <location>
        <begin position="1149"/>
        <end position="1168"/>
    </location>
</feature>
<keyword evidence="19" id="KW-1185">Reference proteome</keyword>
<feature type="transmembrane region" description="Helical" evidence="16">
    <location>
        <begin position="428"/>
        <end position="447"/>
    </location>
</feature>
<dbReference type="GO" id="GO:0005770">
    <property type="term" value="C:late endosome"/>
    <property type="evidence" value="ECO:0007669"/>
    <property type="project" value="UniProtKB-ARBA"/>
</dbReference>
<dbReference type="Gene3D" id="3.40.50.300">
    <property type="entry name" value="P-loop containing nucleotide triphosphate hydrolases"/>
    <property type="match status" value="1"/>
</dbReference>
<evidence type="ECO:0000313" key="18">
    <source>
        <dbReference type="EMBL" id="ELW47742.1"/>
    </source>
</evidence>
<feature type="transmembrane region" description="Helical" evidence="16">
    <location>
        <begin position="806"/>
        <end position="827"/>
    </location>
</feature>
<dbReference type="eggNOG" id="KOG0236">
    <property type="taxonomic scope" value="Eukaryota"/>
</dbReference>
<dbReference type="GO" id="GO:0005525">
    <property type="term" value="F:GTP binding"/>
    <property type="evidence" value="ECO:0007669"/>
    <property type="project" value="UniProtKB-KW"/>
</dbReference>
<dbReference type="InterPro" id="IPR011547">
    <property type="entry name" value="SLC26A/SulP_dom"/>
</dbReference>
<dbReference type="SUPFAM" id="SSF52540">
    <property type="entry name" value="P-loop containing nucleoside triphosphate hydrolases"/>
    <property type="match status" value="1"/>
</dbReference>
<dbReference type="EMBL" id="KB321094">
    <property type="protein sequence ID" value="ELW47742.1"/>
    <property type="molecule type" value="Genomic_DNA"/>
</dbReference>
<evidence type="ECO:0000256" key="12">
    <source>
        <dbReference type="ARBA" id="ARBA00023289"/>
    </source>
</evidence>
<sequence>MNPRKKVDLKLIIVGALGVGKTSLLHQYVHKTFYEEYQTTLGASILSKIIMLDDTTLKLQIWDTGGQERFRSVVSTFYKGSDGCILAFDVTDLESFEALDIWRGDVLAKIVPVEQSYPMVVLGNKIDLADRKVPQELAQDWCKEKDIPYFEVSAKNDINVVQAFEMLAGRALSRGATQALLISECEFHDQKLHVSLLSTHTWYSNCLLTLCFSHSSSTLPLSSRGRLLCPQRGCGIRERDRDKDRPSLAVLATSKARVLIADDSVRGCGIRERDRDKDRPSLAVLATSKARVLIADDSFVNAPAMSQPRPRYVVDRAAYSLTLFDDEFEKKDRTYPVGEKLRNAFRCSSAKIKAVVFGLLPVLSWLPKYKIKDYIIPDLLGGLSGGSIQVPQGMAFALLANLPAVNGLYSSFFPLLTYFFLGGVHQMVPGTFAVISILVGNICLQLAPESKFRVFNSTTNESYVDTAAMAAERLHVSATLACLTAIIQMGLGFVQFGFVAIYLSESFIRGFMTAAGLQILISVLKYIFGLTVPSYTGPGSIVFTFIDICKNLPHTNIASLVFALISGVFLVLVKELNARYRHKIRFPIPTEMIVVVVATAISGGCKMPKKYHMQIVGEIQHGFPTPVLPVVSQWKDMIGTAFSLAIVGYVINLAVGRTLANKHGYDVDSNQEMIALGCSNFFGSFFKIHVICCALSVTLAVDGAGGKSQVASLCVSLVVMITMLVLGTYLYPLPKSVLGALIAVNLKNSLKQLADPYYLWRKSKLDCEMIALGCSNFFGSFFKIHVICCALSVTLAVDGAGGKSQVASLCVSLVVMITMLVLGTYLYPLPKSVLGALIAVNLKNSLKQLADPYYLWRKSKLDCCVWVVSFLSSFFLSLPYGVAVGVAFSILVVVFQTQFRNGYALAQVVDTDLYVNPKTYSQAQEIEGVKIVTYCSPIYFANSEIFRQKVIAKTGLDPQKVLLAKQKCLRKQEKRRAMPTQQRKSLFMKTKTVSLQELQQDFENASPTDPNNNQTPANGASVSYITLSPDTSPAAQREPPTSAEHPAEPSDMLASVPPFITFHTLILDMGGVSFVDLMGIKALAKLSSTYGKIGVKVFLVNVHAQVYNDISHGGVFEDGCLERSHVFPSIHDAVLFACATAREVARGHSLQRAPGDPEVSLSDSEDDSPGYWDLEQEVFGSMFHTETLTAL</sequence>
<dbReference type="STRING" id="246437.L9JFH1"/>
<feature type="transmembrane region" description="Helical" evidence="16">
    <location>
        <begin position="555"/>
        <end position="573"/>
    </location>
</feature>
<evidence type="ECO:0000256" key="9">
    <source>
        <dbReference type="ARBA" id="ARBA00023134"/>
    </source>
</evidence>
<feature type="transmembrane region" description="Helical" evidence="16">
    <location>
        <begin position="865"/>
        <end position="895"/>
    </location>
</feature>
<dbReference type="InParanoid" id="L9JFH1"/>
<dbReference type="GO" id="GO:0002682">
    <property type="term" value="P:regulation of immune system process"/>
    <property type="evidence" value="ECO:0007669"/>
    <property type="project" value="UniProtKB-ARBA"/>
</dbReference>
<comment type="similarity">
    <text evidence="3">Belongs to the small GTPase superfamily. Rab family.</text>
</comment>
<dbReference type="GO" id="GO:0030670">
    <property type="term" value="C:phagocytic vesicle membrane"/>
    <property type="evidence" value="ECO:0007669"/>
    <property type="project" value="UniProtKB-SubCell"/>
</dbReference>
<dbReference type="SUPFAM" id="SSF52091">
    <property type="entry name" value="SpoIIaa-like"/>
    <property type="match status" value="1"/>
</dbReference>
<dbReference type="InterPro" id="IPR001902">
    <property type="entry name" value="SLC26A/SulP_fam"/>
</dbReference>
<dbReference type="CDD" id="cd07042">
    <property type="entry name" value="STAS_SulP_like_sulfate_transporter"/>
    <property type="match status" value="1"/>
</dbReference>
<evidence type="ECO:0000259" key="17">
    <source>
        <dbReference type="PROSITE" id="PS50801"/>
    </source>
</evidence>
<keyword evidence="8 16" id="KW-1133">Transmembrane helix</keyword>
<dbReference type="Gene3D" id="3.30.750.24">
    <property type="entry name" value="STAS domain"/>
    <property type="match status" value="1"/>
</dbReference>
<evidence type="ECO:0000256" key="14">
    <source>
        <dbReference type="ARBA" id="ARBA00067801"/>
    </source>
</evidence>
<dbReference type="InterPro" id="IPR036513">
    <property type="entry name" value="STAS_dom_sf"/>
</dbReference>
<protein>
    <recommendedName>
        <fullName evidence="14">Ras-related protein Rab-7b</fullName>
    </recommendedName>
</protein>
<dbReference type="CDD" id="cd00154">
    <property type="entry name" value="Rab"/>
    <property type="match status" value="1"/>
</dbReference>
<evidence type="ECO:0000256" key="11">
    <source>
        <dbReference type="ARBA" id="ARBA00023288"/>
    </source>
</evidence>
<dbReference type="GO" id="GO:0003924">
    <property type="term" value="F:GTPase activity"/>
    <property type="evidence" value="ECO:0007669"/>
    <property type="project" value="InterPro"/>
</dbReference>
<evidence type="ECO:0000256" key="10">
    <source>
        <dbReference type="ARBA" id="ARBA00023136"/>
    </source>
</evidence>
<dbReference type="InterPro" id="IPR001806">
    <property type="entry name" value="Small_GTPase"/>
</dbReference>
<feature type="transmembrane region" description="Helical" evidence="16">
    <location>
        <begin position="769"/>
        <end position="794"/>
    </location>
</feature>
<feature type="transmembrane region" description="Helical" evidence="16">
    <location>
        <begin position="641"/>
        <end position="660"/>
    </location>
</feature>
<evidence type="ECO:0000256" key="8">
    <source>
        <dbReference type="ARBA" id="ARBA00022989"/>
    </source>
</evidence>
<dbReference type="PANTHER" id="PTHR11814">
    <property type="entry name" value="SULFATE TRANSPORTER"/>
    <property type="match status" value="1"/>
</dbReference>
<dbReference type="Pfam" id="PF00916">
    <property type="entry name" value="Sulfate_transp"/>
    <property type="match status" value="1"/>
</dbReference>
<dbReference type="GO" id="GO:0055085">
    <property type="term" value="P:transmembrane transport"/>
    <property type="evidence" value="ECO:0007669"/>
    <property type="project" value="InterPro"/>
</dbReference>
<keyword evidence="9" id="KW-0342">GTP-binding</keyword>
<evidence type="ECO:0000256" key="3">
    <source>
        <dbReference type="ARBA" id="ARBA00006270"/>
    </source>
</evidence>
<keyword evidence="5 16" id="KW-0812">Transmembrane</keyword>
<dbReference type="SMART" id="SM00175">
    <property type="entry name" value="RAB"/>
    <property type="match status" value="1"/>
</dbReference>
<dbReference type="InterPro" id="IPR002645">
    <property type="entry name" value="STAS_dom"/>
</dbReference>
<feature type="transmembrane region" description="Helical" evidence="16">
    <location>
        <begin position="713"/>
        <end position="731"/>
    </location>
</feature>